<dbReference type="STRING" id="1247936.BN2475_1360003"/>
<evidence type="ECO:0000313" key="1">
    <source>
        <dbReference type="EMBL" id="SIT49309.1"/>
    </source>
</evidence>
<dbReference type="Proteomes" id="UP000187012">
    <property type="component" value="Unassembled WGS sequence"/>
</dbReference>
<name>A0A1N7SPD8_9BURK</name>
<reference evidence="1 2" key="1">
    <citation type="submission" date="2016-12" db="EMBL/GenBank/DDBJ databases">
        <authorList>
            <person name="Song W.-J."/>
            <person name="Kurnit D.M."/>
        </authorList>
    </citation>
    <scope>NUCLEOTIDE SEQUENCE [LARGE SCALE GENOMIC DNA]</scope>
    <source>
        <strain evidence="1 2">STM7296</strain>
    </source>
</reference>
<proteinExistence type="predicted"/>
<gene>
    <name evidence="1" type="ORF">BN2475_1360003</name>
</gene>
<dbReference type="OrthoDB" id="3212826at2"/>
<protein>
    <submittedName>
        <fullName evidence="1">Uncharacterized protein</fullName>
    </submittedName>
</protein>
<evidence type="ECO:0000313" key="2">
    <source>
        <dbReference type="Proteomes" id="UP000187012"/>
    </source>
</evidence>
<dbReference type="RefSeq" id="WP_143326018.1">
    <property type="nucleotide sequence ID" value="NZ_CYGX02000136.1"/>
</dbReference>
<dbReference type="EMBL" id="CYGX02000136">
    <property type="protein sequence ID" value="SIT49309.1"/>
    <property type="molecule type" value="Genomic_DNA"/>
</dbReference>
<sequence>MPQEDDVANTLDKMNSYFGQQTGVALDWEYLQRNLGISKPPGIPEVTIPVSNGGIKVDVPNARLIFSLSTEWGEGVLILYYGTLKTSGYEPPPEGEPIWRIYFEFCCLKNIPFSDIPAAGGLDPTAIGIDSIKIAINTADLSKDEYTTLSKYVKFDPPTPGE</sequence>
<keyword evidence="2" id="KW-1185">Reference proteome</keyword>
<organism evidence="1 2">
    <name type="scientific">Paraburkholderia ribeironis</name>
    <dbReference type="NCBI Taxonomy" id="1247936"/>
    <lineage>
        <taxon>Bacteria</taxon>
        <taxon>Pseudomonadati</taxon>
        <taxon>Pseudomonadota</taxon>
        <taxon>Betaproteobacteria</taxon>
        <taxon>Burkholderiales</taxon>
        <taxon>Burkholderiaceae</taxon>
        <taxon>Paraburkholderia</taxon>
    </lineage>
</organism>
<dbReference type="AlphaFoldDB" id="A0A1N7SPD8"/>
<accession>A0A1N7SPD8</accession>